<dbReference type="AlphaFoldDB" id="A0A2S5KHV9"/>
<organism evidence="2 3">
    <name type="scientific">Proteobacteria bacterium 228</name>
    <dbReference type="NCBI Taxonomy" id="2083153"/>
    <lineage>
        <taxon>Bacteria</taxon>
        <taxon>Pseudomonadati</taxon>
        <taxon>Pseudomonadota</taxon>
    </lineage>
</organism>
<protein>
    <submittedName>
        <fullName evidence="2">Hydrolase</fullName>
    </submittedName>
</protein>
<accession>A0A2S5KHV9</accession>
<dbReference type="Pfam" id="PF00144">
    <property type="entry name" value="Beta-lactamase"/>
    <property type="match status" value="1"/>
</dbReference>
<dbReference type="InterPro" id="IPR050789">
    <property type="entry name" value="Diverse_Enzym_Activities"/>
</dbReference>
<sequence length="414" mass="45638">MNNEIAQALQDAYGASRETSQLSLMQGFPPSPDQRVNWHNFMSPPYNQWAFHNLGRLRPNITVERGAMPPYPLPAAPFAMDDLSFQSAAGHEVSMREHLVATHTDGWLVMKSGQVVQEYYANGHQPHKRHIMFSVTKSLIGMKAEEMVQRGQLQEQALASNYVLELAGSAFGDASVRQLMDMAVAIEYDEVYDDPNSGSSQFGYACGLTPPPSGIKACPSLYEYLPSTRKRGEHGGFFHYVTATTEALGWVMERAGKRSCADLLSDVWRHLGCERDAFFVADPWGRNVTGCGFNATLRDMARYGALLLRHGHHQGQQLIAAEAVAAVLAGGDPAIYAANDSFALWTPAGSYKSQWYVYPQQALLAAGIHGQYLYVDYLHEVVIVKQSSMPVAESILDIDTVRLLRTVASTASTD</sequence>
<evidence type="ECO:0000313" key="2">
    <source>
        <dbReference type="EMBL" id="PPC74089.1"/>
    </source>
</evidence>
<reference evidence="2 3" key="1">
    <citation type="submission" date="2018-02" db="EMBL/GenBank/DDBJ databases">
        <title>novel marine gammaproteobacteria from coastal saline agro ecosystem.</title>
        <authorList>
            <person name="Krishnan R."/>
            <person name="Ramesh Kumar N."/>
        </authorList>
    </citation>
    <scope>NUCLEOTIDE SEQUENCE [LARGE SCALE GENOMIC DNA]</scope>
    <source>
        <strain evidence="2 3">228</strain>
    </source>
</reference>
<feature type="domain" description="Beta-lactamase-related" evidence="1">
    <location>
        <begin position="104"/>
        <end position="385"/>
    </location>
</feature>
<dbReference type="SUPFAM" id="SSF56601">
    <property type="entry name" value="beta-lactamase/transpeptidase-like"/>
    <property type="match status" value="1"/>
</dbReference>
<evidence type="ECO:0000259" key="1">
    <source>
        <dbReference type="Pfam" id="PF00144"/>
    </source>
</evidence>
<keyword evidence="2" id="KW-0378">Hydrolase</keyword>
<comment type="caution">
    <text evidence="2">The sequence shown here is derived from an EMBL/GenBank/DDBJ whole genome shotgun (WGS) entry which is preliminary data.</text>
</comment>
<name>A0A2S5KHV9_9PROT</name>
<gene>
    <name evidence="2" type="ORF">C4K68_27110</name>
</gene>
<dbReference type="InterPro" id="IPR001466">
    <property type="entry name" value="Beta-lactam-related"/>
</dbReference>
<dbReference type="EMBL" id="PRLP01000167">
    <property type="protein sequence ID" value="PPC74089.1"/>
    <property type="molecule type" value="Genomic_DNA"/>
</dbReference>
<dbReference type="Gene3D" id="3.40.710.10">
    <property type="entry name" value="DD-peptidase/beta-lactamase superfamily"/>
    <property type="match status" value="1"/>
</dbReference>
<proteinExistence type="predicted"/>
<dbReference type="GO" id="GO:0016787">
    <property type="term" value="F:hydrolase activity"/>
    <property type="evidence" value="ECO:0007669"/>
    <property type="project" value="UniProtKB-KW"/>
</dbReference>
<evidence type="ECO:0000313" key="3">
    <source>
        <dbReference type="Proteomes" id="UP000238196"/>
    </source>
</evidence>
<dbReference type="Proteomes" id="UP000238196">
    <property type="component" value="Unassembled WGS sequence"/>
</dbReference>
<dbReference type="OrthoDB" id="9814204at2"/>
<dbReference type="InterPro" id="IPR012338">
    <property type="entry name" value="Beta-lactam/transpept-like"/>
</dbReference>
<dbReference type="PANTHER" id="PTHR43283">
    <property type="entry name" value="BETA-LACTAMASE-RELATED"/>
    <property type="match status" value="1"/>
</dbReference>
<dbReference type="PANTHER" id="PTHR43283:SF7">
    <property type="entry name" value="BETA-LACTAMASE-RELATED DOMAIN-CONTAINING PROTEIN"/>
    <property type="match status" value="1"/>
</dbReference>